<proteinExistence type="predicted"/>
<dbReference type="InterPro" id="IPR013321">
    <property type="entry name" value="Arc_rbn_hlx_hlx"/>
</dbReference>
<dbReference type="GO" id="GO:0006355">
    <property type="term" value="P:regulation of DNA-templated transcription"/>
    <property type="evidence" value="ECO:0007669"/>
    <property type="project" value="InterPro"/>
</dbReference>
<dbReference type="EMBL" id="VMFF01000002">
    <property type="protein sequence ID" value="TSC66643.1"/>
    <property type="molecule type" value="Genomic_DNA"/>
</dbReference>
<protein>
    <recommendedName>
        <fullName evidence="3">DNA-damage-inducible protein J</fullName>
    </recommendedName>
</protein>
<gene>
    <name evidence="1" type="ORF">G01um101477_30</name>
</gene>
<name>A0A554JE14_9BACT</name>
<accession>A0A554JE14</accession>
<dbReference type="Pfam" id="PF04221">
    <property type="entry name" value="RelB"/>
    <property type="match status" value="1"/>
</dbReference>
<evidence type="ECO:0000313" key="2">
    <source>
        <dbReference type="Proteomes" id="UP000319613"/>
    </source>
</evidence>
<evidence type="ECO:0008006" key="3">
    <source>
        <dbReference type="Google" id="ProtNLM"/>
    </source>
</evidence>
<dbReference type="InterPro" id="IPR007337">
    <property type="entry name" value="RelB/DinJ"/>
</dbReference>
<dbReference type="Gene3D" id="1.10.1220.10">
    <property type="entry name" value="Met repressor-like"/>
    <property type="match status" value="1"/>
</dbReference>
<evidence type="ECO:0000313" key="1">
    <source>
        <dbReference type="EMBL" id="TSC66643.1"/>
    </source>
</evidence>
<organism evidence="1 2">
    <name type="scientific">Candidatus Doudnabacteria bacterium Gr01-1014_77</name>
    <dbReference type="NCBI Taxonomy" id="2017133"/>
    <lineage>
        <taxon>Bacteria</taxon>
        <taxon>Candidatus Doudnaibacteriota</taxon>
    </lineage>
</organism>
<sequence>MKTIINIKTDKQVKENAQKVAADLGLTLSAVINASLKQFIRSKEVYFSAIPRMTPELEELIGSVKKDYVLGKNISPVFSSAKEALDYLNS</sequence>
<dbReference type="Proteomes" id="UP000319613">
    <property type="component" value="Unassembled WGS sequence"/>
</dbReference>
<reference evidence="1 2" key="1">
    <citation type="submission" date="2017-07" db="EMBL/GenBank/DDBJ databases">
        <title>Mechanisms for carbon and nitrogen cycling indicate functional differentiation within the Candidate Phyla Radiation.</title>
        <authorList>
            <person name="Danczak R.E."/>
            <person name="Johnston M.D."/>
            <person name="Kenah C."/>
            <person name="Slattery M."/>
            <person name="Wrighton K.C."/>
            <person name="Wilkins M.J."/>
        </authorList>
    </citation>
    <scope>NUCLEOTIDE SEQUENCE [LARGE SCALE GENOMIC DNA]</scope>
    <source>
        <strain evidence="1">Gr01-1014_77</strain>
    </source>
</reference>
<dbReference type="AlphaFoldDB" id="A0A554JE14"/>
<comment type="caution">
    <text evidence="1">The sequence shown here is derived from an EMBL/GenBank/DDBJ whole genome shotgun (WGS) entry which is preliminary data.</text>
</comment>